<name>A0A1H6WD19_9FLAO</name>
<feature type="domain" description="HTH araC/xylS-type" evidence="3">
    <location>
        <begin position="254"/>
        <end position="353"/>
    </location>
</feature>
<evidence type="ECO:0000259" key="3">
    <source>
        <dbReference type="PROSITE" id="PS01124"/>
    </source>
</evidence>
<evidence type="ECO:0000313" key="4">
    <source>
        <dbReference type="EMBL" id="SEJ14911.1"/>
    </source>
</evidence>
<dbReference type="Pfam" id="PF12833">
    <property type="entry name" value="HTH_18"/>
    <property type="match status" value="1"/>
</dbReference>
<dbReference type="Gene3D" id="3.40.50.880">
    <property type="match status" value="1"/>
</dbReference>
<dbReference type="PANTHER" id="PTHR43130:SF3">
    <property type="entry name" value="HTH-TYPE TRANSCRIPTIONAL REGULATOR RV1931C"/>
    <property type="match status" value="1"/>
</dbReference>
<dbReference type="InterPro" id="IPR018060">
    <property type="entry name" value="HTH_AraC"/>
</dbReference>
<dbReference type="SUPFAM" id="SSF52317">
    <property type="entry name" value="Class I glutamine amidotransferase-like"/>
    <property type="match status" value="1"/>
</dbReference>
<dbReference type="InterPro" id="IPR029062">
    <property type="entry name" value="Class_I_gatase-like"/>
</dbReference>
<keyword evidence="2" id="KW-0804">Transcription</keyword>
<dbReference type="Gene3D" id="1.10.10.60">
    <property type="entry name" value="Homeodomain-like"/>
    <property type="match status" value="2"/>
</dbReference>
<dbReference type="GO" id="GO:0003700">
    <property type="term" value="F:DNA-binding transcription factor activity"/>
    <property type="evidence" value="ECO:0007669"/>
    <property type="project" value="InterPro"/>
</dbReference>
<dbReference type="InterPro" id="IPR052158">
    <property type="entry name" value="INH-QAR"/>
</dbReference>
<proteinExistence type="predicted"/>
<dbReference type="SUPFAM" id="SSF46689">
    <property type="entry name" value="Homeodomain-like"/>
    <property type="match status" value="2"/>
</dbReference>
<organism evidence="4">
    <name type="scientific">Myroides marinus</name>
    <dbReference type="NCBI Taxonomy" id="703342"/>
    <lineage>
        <taxon>Bacteria</taxon>
        <taxon>Pseudomonadati</taxon>
        <taxon>Bacteroidota</taxon>
        <taxon>Flavobacteriia</taxon>
        <taxon>Flavobacteriales</taxon>
        <taxon>Flavobacteriaceae</taxon>
        <taxon>Myroides</taxon>
    </lineage>
</organism>
<evidence type="ECO:0000256" key="2">
    <source>
        <dbReference type="ARBA" id="ARBA00023163"/>
    </source>
</evidence>
<dbReference type="SMART" id="SM00342">
    <property type="entry name" value="HTH_ARAC"/>
    <property type="match status" value="1"/>
</dbReference>
<dbReference type="InterPro" id="IPR002818">
    <property type="entry name" value="DJ-1/PfpI"/>
</dbReference>
<dbReference type="PROSITE" id="PS01124">
    <property type="entry name" value="HTH_ARAC_FAMILY_2"/>
    <property type="match status" value="1"/>
</dbReference>
<keyword evidence="1" id="KW-0805">Transcription regulation</keyword>
<gene>
    <name evidence="4" type="ORF">SAMN04488018_11415</name>
</gene>
<reference evidence="4" key="1">
    <citation type="submission" date="2016-10" db="EMBL/GenBank/DDBJ databases">
        <authorList>
            <person name="de Groot N.N."/>
        </authorList>
    </citation>
    <scope>NUCLEOTIDE SEQUENCE [LARGE SCALE GENOMIC DNA]</scope>
    <source>
        <strain evidence="4">DSM 23048</strain>
    </source>
</reference>
<keyword evidence="4" id="KW-0238">DNA-binding</keyword>
<dbReference type="PANTHER" id="PTHR43130">
    <property type="entry name" value="ARAC-FAMILY TRANSCRIPTIONAL REGULATOR"/>
    <property type="match status" value="1"/>
</dbReference>
<evidence type="ECO:0000256" key="1">
    <source>
        <dbReference type="ARBA" id="ARBA00023015"/>
    </source>
</evidence>
<dbReference type="AlphaFoldDB" id="A0A1H6WD19"/>
<dbReference type="Proteomes" id="UP000183077">
    <property type="component" value="Unassembled WGS sequence"/>
</dbReference>
<dbReference type="GO" id="GO:0043565">
    <property type="term" value="F:sequence-specific DNA binding"/>
    <property type="evidence" value="ECO:0007669"/>
    <property type="project" value="InterPro"/>
</dbReference>
<accession>A0A1H6WD19</accession>
<dbReference type="Pfam" id="PF01965">
    <property type="entry name" value="DJ-1_PfpI"/>
    <property type="match status" value="1"/>
</dbReference>
<protein>
    <submittedName>
        <fullName evidence="4">Transcriptional regulator GlxA family, contains an amidase domain and an AraC-type DNA-binding HTH domain</fullName>
    </submittedName>
</protein>
<dbReference type="InterPro" id="IPR009057">
    <property type="entry name" value="Homeodomain-like_sf"/>
</dbReference>
<dbReference type="CDD" id="cd03137">
    <property type="entry name" value="GATase1_AraC_1"/>
    <property type="match status" value="1"/>
</dbReference>
<dbReference type="EMBL" id="FNYS01000014">
    <property type="protein sequence ID" value="SEJ14911.1"/>
    <property type="molecule type" value="Genomic_DNA"/>
</dbReference>
<sequence>MAEKACYMSFTPQKCFLSLYYNKQGNKMNIKIHHIGFLLLPQAQLLDFAGPSDVFNTANQLITLTAATAPIHYQIYLISGTTDKKVMTSSGISVNCDYTIYDKDIAIDTLLIAGSKADLDSEYDTTVLHWIKRIQPHLSRIGSVCIGAFLLAKTGLLHNKKATTHWQFAQQLKESYPSIEVTYDHFYIKDNNTYTSGGITSGIDLALALVEEDSGHTLASDVSRYLVVNLKRINTQELYSTLVPSDIELTPLVKKVKQYITDRLAQQAVSIIELAEMANMSERNFARVFKKESGMTPGIFNDCVRIENAKRLLESSDYTITEIATMVGYASDNVFRKTFIRLVTATPMHYRASFRSSTIDS</sequence>